<proteinExistence type="predicted"/>
<dbReference type="RefSeq" id="XP_040748308.1">
    <property type="nucleotide sequence ID" value="XM_040899114.1"/>
</dbReference>
<dbReference type="GeneID" id="63815996"/>
<dbReference type="PANTHER" id="PTHR21310">
    <property type="entry name" value="AMINOGLYCOSIDE PHOSPHOTRANSFERASE-RELATED-RELATED"/>
    <property type="match status" value="1"/>
</dbReference>
<dbReference type="EMBL" id="MSFN02000014">
    <property type="protein sequence ID" value="PTU16891.1"/>
    <property type="molecule type" value="Genomic_DNA"/>
</dbReference>
<evidence type="ECO:0000313" key="1">
    <source>
        <dbReference type="EMBL" id="PTU16891.1"/>
    </source>
</evidence>
<dbReference type="PANTHER" id="PTHR21310:SF37">
    <property type="entry name" value="AMINOGLYCOSIDE PHOSPHOTRANSFERASE DOMAIN-CONTAINING PROTEIN"/>
    <property type="match status" value="1"/>
</dbReference>
<dbReference type="AlphaFoldDB" id="A0A2T5LKT1"/>
<comment type="caution">
    <text evidence="1">The sequence shown here is derived from an EMBL/GenBank/DDBJ whole genome shotgun (WGS) entry which is preliminary data.</text>
</comment>
<dbReference type="OrthoDB" id="3645574at2759"/>
<dbReference type="Proteomes" id="UP000244073">
    <property type="component" value="Unassembled WGS sequence"/>
</dbReference>
<name>A0A2T5LKT1_9EURO</name>
<reference evidence="1 2" key="1">
    <citation type="journal article" date="2018" name="Proc. Natl. Acad. Sci. U.S.A.">
        <title>Linking secondary metabolites to gene clusters through genome sequencing of six diverse Aspergillus species.</title>
        <authorList>
            <person name="Kaerboelling I."/>
            <person name="Vesth T.C."/>
            <person name="Frisvad J.C."/>
            <person name="Nybo J.L."/>
            <person name="Theobald S."/>
            <person name="Kuo A."/>
            <person name="Bowyer P."/>
            <person name="Matsuda Y."/>
            <person name="Mondo S."/>
            <person name="Lyhne E.K."/>
            <person name="Kogle M.E."/>
            <person name="Clum A."/>
            <person name="Lipzen A."/>
            <person name="Salamov A."/>
            <person name="Ngan C.Y."/>
            <person name="Daum C."/>
            <person name="Chiniquy J."/>
            <person name="Barry K."/>
            <person name="LaButti K."/>
            <person name="Haridas S."/>
            <person name="Simmons B.A."/>
            <person name="Magnuson J.K."/>
            <person name="Mortensen U.H."/>
            <person name="Larsen T.O."/>
            <person name="Grigoriev I.V."/>
            <person name="Baker S.E."/>
            <person name="Andersen M.R."/>
        </authorList>
    </citation>
    <scope>NUCLEOTIDE SEQUENCE [LARGE SCALE GENOMIC DNA]</scope>
    <source>
        <strain evidence="1 2">IBT 24754</strain>
    </source>
</reference>
<dbReference type="InterPro" id="IPR051678">
    <property type="entry name" value="AGP_Transferase"/>
</dbReference>
<dbReference type="InterPro" id="IPR011009">
    <property type="entry name" value="Kinase-like_dom_sf"/>
</dbReference>
<accession>A0A2T5LKT1</accession>
<dbReference type="VEuPathDB" id="FungiDB:P175DRAFT_0519599"/>
<dbReference type="SUPFAM" id="SSF56112">
    <property type="entry name" value="Protein kinase-like (PK-like)"/>
    <property type="match status" value="1"/>
</dbReference>
<organism evidence="1 2">
    <name type="scientific">Aspergillus ochraceoroseus IBT 24754</name>
    <dbReference type="NCBI Taxonomy" id="1392256"/>
    <lineage>
        <taxon>Eukaryota</taxon>
        <taxon>Fungi</taxon>
        <taxon>Dikarya</taxon>
        <taxon>Ascomycota</taxon>
        <taxon>Pezizomycotina</taxon>
        <taxon>Eurotiomycetes</taxon>
        <taxon>Eurotiomycetidae</taxon>
        <taxon>Eurotiales</taxon>
        <taxon>Aspergillaceae</taxon>
        <taxon>Aspergillus</taxon>
        <taxon>Aspergillus subgen. Nidulantes</taxon>
    </lineage>
</organism>
<sequence length="521" mass="61032">MMPTTRQLLRRKITYSDAKGEEFNVLHQLKYHSEQTRFFAQLHDRREWMKAAVTHHLGLKSSAECHVADVENWLHGSFNVCVPVTIDSWHGKRVLMRFPLPYRLGERFRPGNCDEKLLCEAGSYAWLQRNCPEVPIPRLYGFALSTGETFTRHEFLPFFPRYFQLLRQKILSWVKDSTPSNYARHQNTDSIFVEHIVDSGYLLIEFIEETRGSMLSHTWIEGQHDLKLRTNLFRDLSRILLNITRIPLPRIGSFIIDNDGFLCLTNRPLSMELQQLENEEIPTNIPRDYTYSTIDSYVVDILGIHDNRFRYQPNAVNNLGDCAYQLSILTAMRTVFQSIFSRSFRRGPFIFCFTDLHQSNIFVDAEWHITCLVDLEWACTQPVEMFGPPYWLINKGIDQLTTAEYDPIRQEFMEVLSMQEQDFDSAISNYGAADLRLSDFMKRSWERGAFWYSLALSSPSGLFTIFSKHIKPLFCQDYEEEFGVVMPFFFERNVGHIAGRKLADREQYDKNLQEAFEDNSN</sequence>
<gene>
    <name evidence="1" type="ORF">P175DRAFT_0519599</name>
</gene>
<evidence type="ECO:0000313" key="2">
    <source>
        <dbReference type="Proteomes" id="UP000244073"/>
    </source>
</evidence>
<protein>
    <submittedName>
        <fullName evidence="1">Uncharacterized protein</fullName>
    </submittedName>
</protein>